<protein>
    <submittedName>
        <fullName evidence="2">Uncharacterized protein</fullName>
    </submittedName>
</protein>
<reference evidence="2 3" key="1">
    <citation type="journal article" date="2024" name="bioRxiv">
        <title>A reference genome for Trichogramma kaykai: A tiny desert-dwelling parasitoid wasp with competing sex-ratio distorters.</title>
        <authorList>
            <person name="Culotta J."/>
            <person name="Lindsey A.R."/>
        </authorList>
    </citation>
    <scope>NUCLEOTIDE SEQUENCE [LARGE SCALE GENOMIC DNA]</scope>
    <source>
        <strain evidence="2 3">KSX58</strain>
    </source>
</reference>
<feature type="compositionally biased region" description="Basic and acidic residues" evidence="1">
    <location>
        <begin position="104"/>
        <end position="116"/>
    </location>
</feature>
<feature type="compositionally biased region" description="Polar residues" evidence="1">
    <location>
        <begin position="82"/>
        <end position="98"/>
    </location>
</feature>
<gene>
    <name evidence="2" type="ORF">TKK_011195</name>
</gene>
<feature type="compositionally biased region" description="Basic residues" evidence="1">
    <location>
        <begin position="18"/>
        <end position="31"/>
    </location>
</feature>
<sequence>MASGEGSRHEQRPASDHRPHRGSAGPRRRWSARTLDEEVFSERLSGVRISHATPEQPEDMVPSSPPSPRPAARRCPAEEGTATATNPSTGGQTRSPPSVGSACEHADLPKERGDGP</sequence>
<evidence type="ECO:0000313" key="3">
    <source>
        <dbReference type="Proteomes" id="UP001627154"/>
    </source>
</evidence>
<evidence type="ECO:0000256" key="1">
    <source>
        <dbReference type="SAM" id="MobiDB-lite"/>
    </source>
</evidence>
<comment type="caution">
    <text evidence="2">The sequence shown here is derived from an EMBL/GenBank/DDBJ whole genome shotgun (WGS) entry which is preliminary data.</text>
</comment>
<feature type="compositionally biased region" description="Basic and acidic residues" evidence="1">
    <location>
        <begin position="1"/>
        <end position="17"/>
    </location>
</feature>
<proteinExistence type="predicted"/>
<organism evidence="2 3">
    <name type="scientific">Trichogramma kaykai</name>
    <dbReference type="NCBI Taxonomy" id="54128"/>
    <lineage>
        <taxon>Eukaryota</taxon>
        <taxon>Metazoa</taxon>
        <taxon>Ecdysozoa</taxon>
        <taxon>Arthropoda</taxon>
        <taxon>Hexapoda</taxon>
        <taxon>Insecta</taxon>
        <taxon>Pterygota</taxon>
        <taxon>Neoptera</taxon>
        <taxon>Endopterygota</taxon>
        <taxon>Hymenoptera</taxon>
        <taxon>Apocrita</taxon>
        <taxon>Proctotrupomorpha</taxon>
        <taxon>Chalcidoidea</taxon>
        <taxon>Trichogrammatidae</taxon>
        <taxon>Trichogramma</taxon>
    </lineage>
</organism>
<feature type="region of interest" description="Disordered" evidence="1">
    <location>
        <begin position="1"/>
        <end position="116"/>
    </location>
</feature>
<accession>A0ABD2WMX2</accession>
<dbReference type="Proteomes" id="UP001627154">
    <property type="component" value="Unassembled WGS sequence"/>
</dbReference>
<name>A0ABD2WMX2_9HYME</name>
<keyword evidence="3" id="KW-1185">Reference proteome</keyword>
<dbReference type="AlphaFoldDB" id="A0ABD2WMX2"/>
<evidence type="ECO:0000313" key="2">
    <source>
        <dbReference type="EMBL" id="KAL3394143.1"/>
    </source>
</evidence>
<dbReference type="EMBL" id="JBJJXI010000092">
    <property type="protein sequence ID" value="KAL3394143.1"/>
    <property type="molecule type" value="Genomic_DNA"/>
</dbReference>